<sequence length="253" mass="28882">MDVKSVFLNGYLNEEVYVEQPKGFIVPIFSEHIYKLKKALYGLKQALKQAPGAWYERLTEFLINNGYNRGGIDKTLFMKKKEEKIMIAHIYVDDIVFGGTSDMMVEHFVQQMKSEFEISLVGELTYFLGLQVKQMEDIIFISQSKYAKSIVMKFGLDKASHKKTPAKLSKDESGVDVDQSLYRSMIGSLLYLKTSRPDITFAVGVCARYQAKPKASHLIQVKRVIKYINGTCDYGILYSHNTNPTMVEYCDAD</sequence>
<gene>
    <name evidence="2" type="ORF">A2U01_0004768</name>
</gene>
<proteinExistence type="predicted"/>
<dbReference type="InterPro" id="IPR043502">
    <property type="entry name" value="DNA/RNA_pol_sf"/>
</dbReference>
<organism evidence="2 3">
    <name type="scientific">Trifolium medium</name>
    <dbReference type="NCBI Taxonomy" id="97028"/>
    <lineage>
        <taxon>Eukaryota</taxon>
        <taxon>Viridiplantae</taxon>
        <taxon>Streptophyta</taxon>
        <taxon>Embryophyta</taxon>
        <taxon>Tracheophyta</taxon>
        <taxon>Spermatophyta</taxon>
        <taxon>Magnoliopsida</taxon>
        <taxon>eudicotyledons</taxon>
        <taxon>Gunneridae</taxon>
        <taxon>Pentapetalae</taxon>
        <taxon>rosids</taxon>
        <taxon>fabids</taxon>
        <taxon>Fabales</taxon>
        <taxon>Fabaceae</taxon>
        <taxon>Papilionoideae</taxon>
        <taxon>50 kb inversion clade</taxon>
        <taxon>NPAAA clade</taxon>
        <taxon>Hologalegina</taxon>
        <taxon>IRL clade</taxon>
        <taxon>Trifolieae</taxon>
        <taxon>Trifolium</taxon>
    </lineage>
</organism>
<evidence type="ECO:0000313" key="3">
    <source>
        <dbReference type="Proteomes" id="UP000265520"/>
    </source>
</evidence>
<keyword evidence="3" id="KW-1185">Reference proteome</keyword>
<dbReference type="InterPro" id="IPR013103">
    <property type="entry name" value="RVT_2"/>
</dbReference>
<evidence type="ECO:0000313" key="2">
    <source>
        <dbReference type="EMBL" id="MCH83938.1"/>
    </source>
</evidence>
<accession>A0A392MAV3</accession>
<dbReference type="EMBL" id="LXQA010005988">
    <property type="protein sequence ID" value="MCH83938.1"/>
    <property type="molecule type" value="Genomic_DNA"/>
</dbReference>
<dbReference type="PANTHER" id="PTHR11439:SF486">
    <property type="entry name" value="RLK (RECEPTOR-LIKE KINASE) PROTEIN, PUTATIVE-RELATED"/>
    <property type="match status" value="1"/>
</dbReference>
<protein>
    <submittedName>
        <fullName evidence="2">Gag-pol polyprotein</fullName>
    </submittedName>
</protein>
<dbReference type="Proteomes" id="UP000265520">
    <property type="component" value="Unassembled WGS sequence"/>
</dbReference>
<dbReference type="Pfam" id="PF07727">
    <property type="entry name" value="RVT_2"/>
    <property type="match status" value="1"/>
</dbReference>
<comment type="caution">
    <text evidence="2">The sequence shown here is derived from an EMBL/GenBank/DDBJ whole genome shotgun (WGS) entry which is preliminary data.</text>
</comment>
<name>A0A392MAV3_9FABA</name>
<feature type="domain" description="Reverse transcriptase Ty1/copia-type" evidence="1">
    <location>
        <begin position="1"/>
        <end position="166"/>
    </location>
</feature>
<dbReference type="SUPFAM" id="SSF56672">
    <property type="entry name" value="DNA/RNA polymerases"/>
    <property type="match status" value="1"/>
</dbReference>
<dbReference type="AlphaFoldDB" id="A0A392MAV3"/>
<evidence type="ECO:0000259" key="1">
    <source>
        <dbReference type="Pfam" id="PF07727"/>
    </source>
</evidence>
<dbReference type="PANTHER" id="PTHR11439">
    <property type="entry name" value="GAG-POL-RELATED RETROTRANSPOSON"/>
    <property type="match status" value="1"/>
</dbReference>
<reference evidence="2 3" key="1">
    <citation type="journal article" date="2018" name="Front. Plant Sci.">
        <title>Red Clover (Trifolium pratense) and Zigzag Clover (T. medium) - A Picture of Genomic Similarities and Differences.</title>
        <authorList>
            <person name="Dluhosova J."/>
            <person name="Istvanek J."/>
            <person name="Nedelnik J."/>
            <person name="Repkova J."/>
        </authorList>
    </citation>
    <scope>NUCLEOTIDE SEQUENCE [LARGE SCALE GENOMIC DNA]</scope>
    <source>
        <strain evidence="3">cv. 10/8</strain>
        <tissue evidence="2">Leaf</tissue>
    </source>
</reference>